<feature type="site" description="Crucial to convey clamshell closure to channel opening" evidence="13">
    <location>
        <position position="222"/>
    </location>
</feature>
<evidence type="ECO:0000256" key="8">
    <source>
        <dbReference type="ARBA" id="ARBA00023170"/>
    </source>
</evidence>
<evidence type="ECO:0000313" key="19">
    <source>
        <dbReference type="Proteomes" id="UP000030746"/>
    </source>
</evidence>
<reference evidence="18 19" key="1">
    <citation type="journal article" date="2013" name="Nature">
        <title>Insights into bilaterian evolution from three spiralian genomes.</title>
        <authorList>
            <person name="Simakov O."/>
            <person name="Marletaz F."/>
            <person name="Cho S.J."/>
            <person name="Edsinger-Gonzales E."/>
            <person name="Havlak P."/>
            <person name="Hellsten U."/>
            <person name="Kuo D.H."/>
            <person name="Larsson T."/>
            <person name="Lv J."/>
            <person name="Arendt D."/>
            <person name="Savage R."/>
            <person name="Osoegawa K."/>
            <person name="de Jong P."/>
            <person name="Grimwood J."/>
            <person name="Chapman J.A."/>
            <person name="Shapiro H."/>
            <person name="Aerts A."/>
            <person name="Otillar R.P."/>
            <person name="Terry A.Y."/>
            <person name="Boore J.L."/>
            <person name="Grigoriev I.V."/>
            <person name="Lindberg D.R."/>
            <person name="Seaver E.C."/>
            <person name="Weisblat D.A."/>
            <person name="Putnam N.H."/>
            <person name="Rokhsar D.S."/>
        </authorList>
    </citation>
    <scope>NUCLEOTIDE SEQUENCE [LARGE SCALE GENOMIC DNA]</scope>
</reference>
<dbReference type="InterPro" id="IPR001320">
    <property type="entry name" value="Iontro_rcpt_C"/>
</dbReference>
<feature type="transmembrane region" description="Helical" evidence="15">
    <location>
        <begin position="121"/>
        <end position="139"/>
    </location>
</feature>
<evidence type="ECO:0000256" key="7">
    <source>
        <dbReference type="ARBA" id="ARBA00023136"/>
    </source>
</evidence>
<dbReference type="Gene3D" id="3.40.190.10">
    <property type="entry name" value="Periplasmic binding protein-like II"/>
    <property type="match status" value="2"/>
</dbReference>
<proteinExistence type="predicted"/>
<feature type="binding site" evidence="12">
    <location>
        <position position="76"/>
    </location>
    <ligand>
        <name>L-glutamate</name>
        <dbReference type="ChEBI" id="CHEBI:29985"/>
    </ligand>
</feature>
<keyword evidence="4 15" id="KW-0812">Transmembrane</keyword>
<dbReference type="InterPro" id="IPR019594">
    <property type="entry name" value="Glu/Gly-bd"/>
</dbReference>
<dbReference type="SMART" id="SM00079">
    <property type="entry name" value="PBPe"/>
    <property type="match status" value="1"/>
</dbReference>
<dbReference type="GeneID" id="20230599"/>
<dbReference type="HOGENOM" id="CLU_007257_0_1_1"/>
<evidence type="ECO:0000256" key="9">
    <source>
        <dbReference type="ARBA" id="ARBA00023180"/>
    </source>
</evidence>
<dbReference type="PANTHER" id="PTHR18966">
    <property type="entry name" value="IONOTROPIC GLUTAMATE RECEPTOR"/>
    <property type="match status" value="1"/>
</dbReference>
<dbReference type="RefSeq" id="XP_009045438.1">
    <property type="nucleotide sequence ID" value="XM_009047190.1"/>
</dbReference>
<evidence type="ECO:0000256" key="14">
    <source>
        <dbReference type="PIRSR" id="PIRSR601508-3"/>
    </source>
</evidence>
<feature type="domain" description="Ionotropic glutamate receptor L-glutamate and glycine-binding" evidence="17">
    <location>
        <begin position="8"/>
        <end position="65"/>
    </location>
</feature>
<feature type="binding site" evidence="12">
    <location>
        <position position="74"/>
    </location>
    <ligand>
        <name>L-glutamate</name>
        <dbReference type="ChEBI" id="CHEBI:29985"/>
    </ligand>
</feature>
<organism evidence="18 19">
    <name type="scientific">Lottia gigantea</name>
    <name type="common">Giant owl limpet</name>
    <dbReference type="NCBI Taxonomy" id="225164"/>
    <lineage>
        <taxon>Eukaryota</taxon>
        <taxon>Metazoa</taxon>
        <taxon>Spiralia</taxon>
        <taxon>Lophotrochozoa</taxon>
        <taxon>Mollusca</taxon>
        <taxon>Gastropoda</taxon>
        <taxon>Patellogastropoda</taxon>
        <taxon>Lottioidea</taxon>
        <taxon>Lottiidae</taxon>
        <taxon>Lottia</taxon>
    </lineage>
</organism>
<dbReference type="InterPro" id="IPR015683">
    <property type="entry name" value="Ionotropic_Glu_rcpt"/>
</dbReference>
<evidence type="ECO:0008006" key="20">
    <source>
        <dbReference type="Google" id="ProtNLM"/>
    </source>
</evidence>
<dbReference type="OrthoDB" id="5984008at2759"/>
<evidence type="ECO:0000256" key="15">
    <source>
        <dbReference type="SAM" id="Phobius"/>
    </source>
</evidence>
<keyword evidence="9" id="KW-0325">Glycoprotein</keyword>
<evidence type="ECO:0000256" key="6">
    <source>
        <dbReference type="ARBA" id="ARBA00023065"/>
    </source>
</evidence>
<evidence type="ECO:0000313" key="18">
    <source>
        <dbReference type="EMBL" id="ESP03956.1"/>
    </source>
</evidence>
<evidence type="ECO:0000256" key="1">
    <source>
        <dbReference type="ARBA" id="ARBA00004651"/>
    </source>
</evidence>
<dbReference type="PRINTS" id="PR00177">
    <property type="entry name" value="NMDARECEPTOR"/>
</dbReference>
<keyword evidence="14" id="KW-1015">Disulfide bond</keyword>
<dbReference type="FunFam" id="1.10.287.70:FF:000143">
    <property type="entry name" value="Probable glutamate receptor"/>
    <property type="match status" value="1"/>
</dbReference>
<evidence type="ECO:0000259" key="17">
    <source>
        <dbReference type="SMART" id="SM00918"/>
    </source>
</evidence>
<keyword evidence="2" id="KW-0813">Transport</keyword>
<keyword evidence="7 15" id="KW-0472">Membrane</keyword>
<dbReference type="Pfam" id="PF00060">
    <property type="entry name" value="Lig_chan"/>
    <property type="match status" value="1"/>
</dbReference>
<dbReference type="EMBL" id="KB199905">
    <property type="protein sequence ID" value="ESP03956.1"/>
    <property type="molecule type" value="Genomic_DNA"/>
</dbReference>
<dbReference type="CTD" id="20230599"/>
<dbReference type="GO" id="GO:0038023">
    <property type="term" value="F:signaling receptor activity"/>
    <property type="evidence" value="ECO:0007669"/>
    <property type="project" value="InterPro"/>
</dbReference>
<dbReference type="SUPFAM" id="SSF53850">
    <property type="entry name" value="Periplasmic binding protein-like II"/>
    <property type="match status" value="1"/>
</dbReference>
<evidence type="ECO:0000259" key="16">
    <source>
        <dbReference type="SMART" id="SM00079"/>
    </source>
</evidence>
<dbReference type="GO" id="GO:0005886">
    <property type="term" value="C:plasma membrane"/>
    <property type="evidence" value="ECO:0007669"/>
    <property type="project" value="UniProtKB-SubCell"/>
</dbReference>
<keyword evidence="10" id="KW-1071">Ligand-gated ion channel</keyword>
<feature type="domain" description="Ionotropic glutamate receptor C-terminal" evidence="16">
    <location>
        <begin position="1"/>
        <end position="353"/>
    </location>
</feature>
<dbReference type="AlphaFoldDB" id="V4B9B7"/>
<comment type="subcellular location">
    <subcellularLocation>
        <location evidence="1">Cell membrane</location>
        <topology evidence="1">Multi-pass membrane protein</topology>
    </subcellularLocation>
</comment>
<evidence type="ECO:0000256" key="10">
    <source>
        <dbReference type="ARBA" id="ARBA00023286"/>
    </source>
</evidence>
<feature type="transmembrane region" description="Helical" evidence="15">
    <location>
        <begin position="378"/>
        <end position="399"/>
    </location>
</feature>
<keyword evidence="8" id="KW-0675">Receptor</keyword>
<feature type="transmembrane region" description="Helical" evidence="15">
    <location>
        <begin position="193"/>
        <end position="218"/>
    </location>
</feature>
<gene>
    <name evidence="18" type="ORF">LOTGIDRAFT_110568</name>
</gene>
<dbReference type="Proteomes" id="UP000030746">
    <property type="component" value="Unassembled WGS sequence"/>
</dbReference>
<protein>
    <recommendedName>
        <fullName evidence="20">Glutamate receptor</fullName>
    </recommendedName>
</protein>
<feature type="non-terminal residue" evidence="18">
    <location>
        <position position="1"/>
    </location>
</feature>
<evidence type="ECO:0000256" key="11">
    <source>
        <dbReference type="ARBA" id="ARBA00023303"/>
    </source>
</evidence>
<dbReference type="Pfam" id="PF10613">
    <property type="entry name" value="Lig_chan-Glu_bd"/>
    <property type="match status" value="1"/>
</dbReference>
<evidence type="ECO:0000256" key="3">
    <source>
        <dbReference type="ARBA" id="ARBA00022475"/>
    </source>
</evidence>
<dbReference type="OMA" id="SELHNCA"/>
<keyword evidence="3" id="KW-1003">Cell membrane</keyword>
<sequence length="422" mass="47402">ILIFQAEPFTIKLANGEYVGFCIDILNELAYRLKFRYTIREPGDGQWGAPSPDGTWNGLVRQTKDGNFDMSIGPISLTSEREEVIDFTTPIMEDGAGIILRKFEDIYGKIFRSFKPFTTNVWITIGCVLLGVGLVLGLVDKFSPFRGKTGEISVNGEKKTSICDDIWIVYGSYMEQGAEFTPANASGRFILGFWWIFTILIISSYTASLAAFLTVAFYDKPIKTVDDLAAQTEIKPLVKQGSNLYSLLQKGETERYRKLYQLMLQAPEVYTHDQAIQLVTTGSYAYLSDDSQLEFLRKSDCEHLILGEEPFNVGGMGFIVGQDSPLLDQLSYNIIKLQEAGLIRKWRQKWWTSTNTCTESTVTNVVQSLELDSTSGPFIAFAGTTIISFLCLVLEHLYFRCKCVKRATLPRNNTVSFNTATD</sequence>
<dbReference type="KEGG" id="lgi:LOTGIDRAFT_110568"/>
<dbReference type="Gene3D" id="1.10.287.70">
    <property type="match status" value="1"/>
</dbReference>
<evidence type="ECO:0000256" key="13">
    <source>
        <dbReference type="PIRSR" id="PIRSR601508-2"/>
    </source>
</evidence>
<evidence type="ECO:0000256" key="12">
    <source>
        <dbReference type="PIRSR" id="PIRSR601508-1"/>
    </source>
</evidence>
<dbReference type="FunFam" id="3.40.190.10:FF:000024">
    <property type="entry name" value="Glutamate receptor, ionotropic, delta 1"/>
    <property type="match status" value="1"/>
</dbReference>
<keyword evidence="6" id="KW-0406">Ion transport</keyword>
<dbReference type="GO" id="GO:0015276">
    <property type="term" value="F:ligand-gated monoatomic ion channel activity"/>
    <property type="evidence" value="ECO:0007669"/>
    <property type="project" value="InterPro"/>
</dbReference>
<name>V4B9B7_LOTGI</name>
<dbReference type="SMART" id="SM00918">
    <property type="entry name" value="Lig_chan-Glu_bd"/>
    <property type="match status" value="1"/>
</dbReference>
<evidence type="ECO:0000256" key="2">
    <source>
        <dbReference type="ARBA" id="ARBA00022448"/>
    </source>
</evidence>
<keyword evidence="19" id="KW-1185">Reference proteome</keyword>
<accession>V4B9B7</accession>
<feature type="disulfide bond" evidence="14">
    <location>
        <begin position="301"/>
        <end position="357"/>
    </location>
</feature>
<evidence type="ECO:0000256" key="4">
    <source>
        <dbReference type="ARBA" id="ARBA00022692"/>
    </source>
</evidence>
<feature type="binding site" evidence="12">
    <location>
        <position position="289"/>
    </location>
    <ligand>
        <name>L-glutamate</name>
        <dbReference type="ChEBI" id="CHEBI:29985"/>
    </ligand>
</feature>
<evidence type="ECO:0000256" key="5">
    <source>
        <dbReference type="ARBA" id="ARBA00022989"/>
    </source>
</evidence>
<dbReference type="InterPro" id="IPR001508">
    <property type="entry name" value="Iono_Glu_rcpt_met"/>
</dbReference>
<keyword evidence="11" id="KW-0407">Ion channel</keyword>
<feature type="binding site" evidence="12">
    <location>
        <position position="81"/>
    </location>
    <ligand>
        <name>L-glutamate</name>
        <dbReference type="ChEBI" id="CHEBI:29985"/>
    </ligand>
</feature>
<feature type="site" description="Interaction with the cone snail toxin Con-ikot-ikot" evidence="13">
    <location>
        <position position="336"/>
    </location>
</feature>
<keyword evidence="5 15" id="KW-1133">Transmembrane helix</keyword>